<organism evidence="3">
    <name type="scientific">Sphingomonas sp. JE1</name>
    <dbReference type="NCBI Taxonomy" id="1628059"/>
    <lineage>
        <taxon>Bacteria</taxon>
        <taxon>Pseudomonadati</taxon>
        <taxon>Pseudomonadota</taxon>
        <taxon>Alphaproteobacteria</taxon>
        <taxon>Sphingomonadales</taxon>
        <taxon>Sphingomonadaceae</taxon>
        <taxon>Sphingomonas</taxon>
    </lineage>
</organism>
<sequence>MKTLPAGSTIVSADNHFPLVEDIFYDRFPDHLKHLAPRIWYDEEARLWHIGANFQSLYPPAFYDLIRSMEDRPGCENMAERMKDLDAEGVDQEIAFPQVLAVYFGSPEFEMREHLFAIYNEYVADVQKQYPTRFFPVGVPNFWDPAKAPDSIRRIAELGLKSVLLPMSPGKRPDGQNVVYNSEDYDAMFAAIEEVGVPICFHIGEKFAGNDGINGDGARVLHDLGPTMFRKNFGQLVFGLIFDKFPGLKVVFAEAGINWVPGTLQDAEMIYNSHAQLYDSLPKHRPSWYWHNHCYATFMADTAGLKLLDIIGADRVMWSVDYPHNEGSFGYSQDIAAELIDTLPTDQAAMILGGTAREVFKLP</sequence>
<proteinExistence type="predicted"/>
<gene>
    <name evidence="3" type="ORF">pJE1_158</name>
</gene>
<dbReference type="SUPFAM" id="SSF51556">
    <property type="entry name" value="Metallo-dependent hydrolases"/>
    <property type="match status" value="1"/>
</dbReference>
<dbReference type="GO" id="GO:0005737">
    <property type="term" value="C:cytoplasm"/>
    <property type="evidence" value="ECO:0007669"/>
    <property type="project" value="TreeGrafter"/>
</dbReference>
<evidence type="ECO:0000256" key="1">
    <source>
        <dbReference type="ARBA" id="ARBA00023239"/>
    </source>
</evidence>
<dbReference type="EMBL" id="KM017071">
    <property type="protein sequence ID" value="AJW29580.1"/>
    <property type="molecule type" value="Genomic_DNA"/>
</dbReference>
<dbReference type="InterPro" id="IPR006680">
    <property type="entry name" value="Amidohydro-rel"/>
</dbReference>
<dbReference type="GO" id="GO:0016831">
    <property type="term" value="F:carboxy-lyase activity"/>
    <property type="evidence" value="ECO:0007669"/>
    <property type="project" value="InterPro"/>
</dbReference>
<dbReference type="GO" id="GO:0016787">
    <property type="term" value="F:hydrolase activity"/>
    <property type="evidence" value="ECO:0007669"/>
    <property type="project" value="UniProtKB-KW"/>
</dbReference>
<evidence type="ECO:0000313" key="3">
    <source>
        <dbReference type="EMBL" id="AJW29580.1"/>
    </source>
</evidence>
<dbReference type="GO" id="GO:0019748">
    <property type="term" value="P:secondary metabolic process"/>
    <property type="evidence" value="ECO:0007669"/>
    <property type="project" value="TreeGrafter"/>
</dbReference>
<dbReference type="Gene3D" id="3.20.20.140">
    <property type="entry name" value="Metal-dependent hydrolases"/>
    <property type="match status" value="1"/>
</dbReference>
<protein>
    <submittedName>
        <fullName evidence="3">Amidohydrolase 2</fullName>
    </submittedName>
</protein>
<dbReference type="PANTHER" id="PTHR21240">
    <property type="entry name" value="2-AMINO-3-CARBOXYLMUCONATE-6-SEMIALDEHYDE DECARBOXYLASE"/>
    <property type="match status" value="1"/>
</dbReference>
<dbReference type="AlphaFoldDB" id="A0A0D4ZZZ7"/>
<keyword evidence="3" id="KW-0614">Plasmid</keyword>
<dbReference type="InterPro" id="IPR032465">
    <property type="entry name" value="ACMSD"/>
</dbReference>
<dbReference type="Pfam" id="PF04909">
    <property type="entry name" value="Amidohydro_2"/>
    <property type="match status" value="1"/>
</dbReference>
<keyword evidence="3" id="KW-0378">Hydrolase</keyword>
<dbReference type="InterPro" id="IPR032466">
    <property type="entry name" value="Metal_Hydrolase"/>
</dbReference>
<evidence type="ECO:0000259" key="2">
    <source>
        <dbReference type="Pfam" id="PF04909"/>
    </source>
</evidence>
<feature type="domain" description="Amidohydrolase-related" evidence="2">
    <location>
        <begin position="47"/>
        <end position="362"/>
    </location>
</feature>
<accession>A0A0D4ZZZ7</accession>
<dbReference type="PANTHER" id="PTHR21240:SF28">
    <property type="entry name" value="ISO-OROTATE DECARBOXYLASE (EUROFUNG)"/>
    <property type="match status" value="1"/>
</dbReference>
<name>A0A0D4ZZZ7_9SPHN</name>
<reference evidence="3" key="1">
    <citation type="submission" date="2014-06" db="EMBL/GenBank/DDBJ databases">
        <title>Molecular and ecological studies on carbamate pesticide degrading bacteria isolated from agricultural soils.</title>
        <authorList>
            <person name="Kim D.-U."/>
            <person name="Ka J.-O."/>
        </authorList>
    </citation>
    <scope>NUCLEOTIDE SEQUENCE</scope>
    <source>
        <strain evidence="3">JE1</strain>
        <plasmid evidence="3">pJE1</plasmid>
    </source>
</reference>
<keyword evidence="1" id="KW-0456">Lyase</keyword>
<geneLocation type="plasmid" evidence="3">
    <name>pJE1</name>
</geneLocation>